<reference evidence="9 11" key="2">
    <citation type="journal article" date="2014" name="BMC Genomics">
        <title>An improved genome release (version Mt4.0) for the model legume Medicago truncatula.</title>
        <authorList>
            <person name="Tang H."/>
            <person name="Krishnakumar V."/>
            <person name="Bidwell S."/>
            <person name="Rosen B."/>
            <person name="Chan A."/>
            <person name="Zhou S."/>
            <person name="Gentzbittel L."/>
            <person name="Childs K.L."/>
            <person name="Yandell M."/>
            <person name="Gundlach H."/>
            <person name="Mayer K.F."/>
            <person name="Schwartz D.C."/>
            <person name="Town C.D."/>
        </authorList>
    </citation>
    <scope>GENOME REANNOTATION</scope>
    <source>
        <strain evidence="10 11">cv. Jemalong A17</strain>
    </source>
</reference>
<keyword evidence="5" id="KW-0539">Nucleus</keyword>
<keyword evidence="2" id="KW-0805">Transcription regulation</keyword>
<dbReference type="InterPro" id="IPR003340">
    <property type="entry name" value="B3_DNA-bd"/>
</dbReference>
<accession>G7K6I9</accession>
<evidence type="ECO:0000256" key="3">
    <source>
        <dbReference type="ARBA" id="ARBA00023125"/>
    </source>
</evidence>
<evidence type="ECO:0000256" key="6">
    <source>
        <dbReference type="SAM" id="Coils"/>
    </source>
</evidence>
<keyword evidence="6" id="KW-0175">Coiled coil</keyword>
<name>G7K6I9_MEDTR</name>
<dbReference type="GO" id="GO:0003677">
    <property type="term" value="F:DNA binding"/>
    <property type="evidence" value="ECO:0007669"/>
    <property type="project" value="UniProtKB-KW"/>
</dbReference>
<feature type="domain" description="TF-B3" evidence="8">
    <location>
        <begin position="291"/>
        <end position="399"/>
    </location>
</feature>
<dbReference type="EnsemblPlants" id="AES93827">
    <property type="protein sequence ID" value="AES93827"/>
    <property type="gene ID" value="MTR_5g007910"/>
</dbReference>
<dbReference type="SUPFAM" id="SSF101936">
    <property type="entry name" value="DNA-binding pseudobarrel domain"/>
    <property type="match status" value="1"/>
</dbReference>
<keyword evidence="4" id="KW-0804">Transcription</keyword>
<dbReference type="GO" id="GO:0005634">
    <property type="term" value="C:nucleus"/>
    <property type="evidence" value="ECO:0007669"/>
    <property type="project" value="UniProtKB-SubCell"/>
</dbReference>
<evidence type="ECO:0000256" key="1">
    <source>
        <dbReference type="ARBA" id="ARBA00004123"/>
    </source>
</evidence>
<proteinExistence type="predicted"/>
<gene>
    <name evidence="9" type="ordered locus">MTR_5g007910</name>
</gene>
<evidence type="ECO:0000256" key="2">
    <source>
        <dbReference type="ARBA" id="ARBA00023015"/>
    </source>
</evidence>
<sequence>MMKMNENMEAMLEKKAAMARKKINALMQNMETMEERKFNPFPHFTLHNLLSYYSPQLYTEQELAQIQKINQHLCQETMEGDVVQETMEGDHVRQETTEGDHVRQETMEGDVIQETMEGDVFQETMEGDHVHQETTEGDHVRQETMEGDVIQDTMEGDVVQETMEGDVVQETIEGDHVRQKTMERDVYQETMERDVLPETMEGDVVQETMEEDVCQEIMEEDIVNKKKRCRSSDEGSSMSYVERRVKPKTTKKIKPKKHDKENLSSPPPILPIHVENKIKEFNGTDIKNIMCKKLSASDLRDDQNRLLMPLKEVKVDFLTDIEKDESNKQDGLEVTVLDPSFREFTMSLRKWSMGTNKYYSLLRGWKTVVSKNSFKKGKKLNIWTFRVNDKLHFVLDNNQVML</sequence>
<keyword evidence="11" id="KW-1185">Reference proteome</keyword>
<keyword evidence="3" id="KW-0238">DNA-binding</keyword>
<evidence type="ECO:0000313" key="11">
    <source>
        <dbReference type="Proteomes" id="UP000002051"/>
    </source>
</evidence>
<dbReference type="HOGENOM" id="CLU_057410_0_0_1"/>
<evidence type="ECO:0000313" key="9">
    <source>
        <dbReference type="EMBL" id="AES93827.2"/>
    </source>
</evidence>
<dbReference type="PROSITE" id="PS50863">
    <property type="entry name" value="B3"/>
    <property type="match status" value="1"/>
</dbReference>
<dbReference type="eggNOG" id="ENOG502S4WY">
    <property type="taxonomic scope" value="Eukaryota"/>
</dbReference>
<reference evidence="9 11" key="1">
    <citation type="journal article" date="2011" name="Nature">
        <title>The Medicago genome provides insight into the evolution of rhizobial symbioses.</title>
        <authorList>
            <person name="Young N.D."/>
            <person name="Debelle F."/>
            <person name="Oldroyd G.E."/>
            <person name="Geurts R."/>
            <person name="Cannon S.B."/>
            <person name="Udvardi M.K."/>
            <person name="Benedito V.A."/>
            <person name="Mayer K.F."/>
            <person name="Gouzy J."/>
            <person name="Schoof H."/>
            <person name="Van de Peer Y."/>
            <person name="Proost S."/>
            <person name="Cook D.R."/>
            <person name="Meyers B.C."/>
            <person name="Spannagl M."/>
            <person name="Cheung F."/>
            <person name="De Mita S."/>
            <person name="Krishnakumar V."/>
            <person name="Gundlach H."/>
            <person name="Zhou S."/>
            <person name="Mudge J."/>
            <person name="Bharti A.K."/>
            <person name="Murray J.D."/>
            <person name="Naoumkina M.A."/>
            <person name="Rosen B."/>
            <person name="Silverstein K.A."/>
            <person name="Tang H."/>
            <person name="Rombauts S."/>
            <person name="Zhao P.X."/>
            <person name="Zhou P."/>
            <person name="Barbe V."/>
            <person name="Bardou P."/>
            <person name="Bechner M."/>
            <person name="Bellec A."/>
            <person name="Berger A."/>
            <person name="Berges H."/>
            <person name="Bidwell S."/>
            <person name="Bisseling T."/>
            <person name="Choisne N."/>
            <person name="Couloux A."/>
            <person name="Denny R."/>
            <person name="Deshpande S."/>
            <person name="Dai X."/>
            <person name="Doyle J.J."/>
            <person name="Dudez A.M."/>
            <person name="Farmer A.D."/>
            <person name="Fouteau S."/>
            <person name="Franken C."/>
            <person name="Gibelin C."/>
            <person name="Gish J."/>
            <person name="Goldstein S."/>
            <person name="Gonzalez A.J."/>
            <person name="Green P.J."/>
            <person name="Hallab A."/>
            <person name="Hartog M."/>
            <person name="Hua A."/>
            <person name="Humphray S.J."/>
            <person name="Jeong D.H."/>
            <person name="Jing Y."/>
            <person name="Jocker A."/>
            <person name="Kenton S.M."/>
            <person name="Kim D.J."/>
            <person name="Klee K."/>
            <person name="Lai H."/>
            <person name="Lang C."/>
            <person name="Lin S."/>
            <person name="Macmil S.L."/>
            <person name="Magdelenat G."/>
            <person name="Matthews L."/>
            <person name="McCorrison J."/>
            <person name="Monaghan E.L."/>
            <person name="Mun J.H."/>
            <person name="Najar F.Z."/>
            <person name="Nicholson C."/>
            <person name="Noirot C."/>
            <person name="O'Bleness M."/>
            <person name="Paule C.R."/>
            <person name="Poulain J."/>
            <person name="Prion F."/>
            <person name="Qin B."/>
            <person name="Qu C."/>
            <person name="Retzel E.F."/>
            <person name="Riddle C."/>
            <person name="Sallet E."/>
            <person name="Samain S."/>
            <person name="Samson N."/>
            <person name="Sanders I."/>
            <person name="Saurat O."/>
            <person name="Scarpelli C."/>
            <person name="Schiex T."/>
            <person name="Segurens B."/>
            <person name="Severin A.J."/>
            <person name="Sherrier D.J."/>
            <person name="Shi R."/>
            <person name="Sims S."/>
            <person name="Singer S.R."/>
            <person name="Sinharoy S."/>
            <person name="Sterck L."/>
            <person name="Viollet A."/>
            <person name="Wang B.B."/>
            <person name="Wang K."/>
            <person name="Wang M."/>
            <person name="Wang X."/>
            <person name="Warfsmann J."/>
            <person name="Weissenbach J."/>
            <person name="White D.D."/>
            <person name="White J.D."/>
            <person name="Wiley G.B."/>
            <person name="Wincker P."/>
            <person name="Xing Y."/>
            <person name="Yang L."/>
            <person name="Yao Z."/>
            <person name="Ying F."/>
            <person name="Zhai J."/>
            <person name="Zhou L."/>
            <person name="Zuber A."/>
            <person name="Denarie J."/>
            <person name="Dixon R.A."/>
            <person name="May G.D."/>
            <person name="Schwartz D.C."/>
            <person name="Rogers J."/>
            <person name="Quetier F."/>
            <person name="Town C.D."/>
            <person name="Roe B.A."/>
        </authorList>
    </citation>
    <scope>NUCLEOTIDE SEQUENCE [LARGE SCALE GENOMIC DNA]</scope>
    <source>
        <strain evidence="9">A17</strain>
        <strain evidence="10 11">cv. Jemalong A17</strain>
    </source>
</reference>
<feature type="coiled-coil region" evidence="6">
    <location>
        <begin position="1"/>
        <end position="36"/>
    </location>
</feature>
<feature type="compositionally biased region" description="Basic residues" evidence="7">
    <location>
        <begin position="248"/>
        <end position="257"/>
    </location>
</feature>
<evidence type="ECO:0000256" key="5">
    <source>
        <dbReference type="ARBA" id="ARBA00023242"/>
    </source>
</evidence>
<organism evidence="9 11">
    <name type="scientific">Medicago truncatula</name>
    <name type="common">Barrel medic</name>
    <name type="synonym">Medicago tribuloides</name>
    <dbReference type="NCBI Taxonomy" id="3880"/>
    <lineage>
        <taxon>Eukaryota</taxon>
        <taxon>Viridiplantae</taxon>
        <taxon>Streptophyta</taxon>
        <taxon>Embryophyta</taxon>
        <taxon>Tracheophyta</taxon>
        <taxon>Spermatophyta</taxon>
        <taxon>Magnoliopsida</taxon>
        <taxon>eudicotyledons</taxon>
        <taxon>Gunneridae</taxon>
        <taxon>Pentapetalae</taxon>
        <taxon>rosids</taxon>
        <taxon>fabids</taxon>
        <taxon>Fabales</taxon>
        <taxon>Fabaceae</taxon>
        <taxon>Papilionoideae</taxon>
        <taxon>50 kb inversion clade</taxon>
        <taxon>NPAAA clade</taxon>
        <taxon>Hologalegina</taxon>
        <taxon>IRL clade</taxon>
        <taxon>Trifolieae</taxon>
        <taxon>Medicago</taxon>
    </lineage>
</organism>
<evidence type="ECO:0000259" key="8">
    <source>
        <dbReference type="PROSITE" id="PS50863"/>
    </source>
</evidence>
<evidence type="ECO:0000313" key="10">
    <source>
        <dbReference type="EnsemblPlants" id="AES93827"/>
    </source>
</evidence>
<comment type="subcellular location">
    <subcellularLocation>
        <location evidence="1">Nucleus</location>
    </subcellularLocation>
</comment>
<dbReference type="PaxDb" id="3880-AES93827"/>
<dbReference type="Pfam" id="PF03754">
    <property type="entry name" value="At2g31720-like"/>
    <property type="match status" value="1"/>
</dbReference>
<dbReference type="PANTHER" id="PTHR31541:SF33">
    <property type="entry name" value="DUF313 DOMAIN PROTEIN"/>
    <property type="match status" value="1"/>
</dbReference>
<dbReference type="InterPro" id="IPR015300">
    <property type="entry name" value="DNA-bd_pseudobarrel_sf"/>
</dbReference>
<evidence type="ECO:0000256" key="7">
    <source>
        <dbReference type="SAM" id="MobiDB-lite"/>
    </source>
</evidence>
<dbReference type="Proteomes" id="UP000002051">
    <property type="component" value="Chromosome 5"/>
</dbReference>
<dbReference type="EMBL" id="CM001221">
    <property type="protein sequence ID" value="AES93827.2"/>
    <property type="molecule type" value="Genomic_DNA"/>
</dbReference>
<dbReference type="AlphaFoldDB" id="G7K6I9"/>
<protein>
    <submittedName>
        <fullName evidence="9">DUF313 domain protein</fullName>
    </submittedName>
</protein>
<dbReference type="Gene3D" id="2.40.330.10">
    <property type="entry name" value="DNA-binding pseudobarrel domain"/>
    <property type="match status" value="1"/>
</dbReference>
<dbReference type="PANTHER" id="PTHR31541">
    <property type="entry name" value="B3 DOMAIN PLANT PROTEIN-RELATED"/>
    <property type="match status" value="1"/>
</dbReference>
<feature type="region of interest" description="Disordered" evidence="7">
    <location>
        <begin position="248"/>
        <end position="269"/>
    </location>
</feature>
<accession>A0A0C3X9Z2</accession>
<dbReference type="InterPro" id="IPR005508">
    <property type="entry name" value="At2g31720-like"/>
</dbReference>
<dbReference type="CDD" id="cd10017">
    <property type="entry name" value="B3_DNA"/>
    <property type="match status" value="1"/>
</dbReference>
<reference evidence="10" key="3">
    <citation type="submission" date="2015-04" db="UniProtKB">
        <authorList>
            <consortium name="EnsemblPlants"/>
        </authorList>
    </citation>
    <scope>IDENTIFICATION</scope>
    <source>
        <strain evidence="10">cv. Jemalong A17</strain>
    </source>
</reference>
<evidence type="ECO:0000256" key="4">
    <source>
        <dbReference type="ARBA" id="ARBA00023163"/>
    </source>
</evidence>